<feature type="coiled-coil region" evidence="1">
    <location>
        <begin position="414"/>
        <end position="441"/>
    </location>
</feature>
<keyword evidence="3" id="KW-1185">Reference proteome</keyword>
<dbReference type="PANTHER" id="PTHR13422:SF12">
    <property type="entry name" value="SIN3-HDAC COMPLEX-ASSOCIATED FACTOR"/>
    <property type="match status" value="1"/>
</dbReference>
<evidence type="ECO:0000256" key="1">
    <source>
        <dbReference type="SAM" id="Coils"/>
    </source>
</evidence>
<dbReference type="InterPro" id="IPR026065">
    <property type="entry name" value="FAM60A"/>
</dbReference>
<reference evidence="2 3" key="1">
    <citation type="submission" date="2022-01" db="EMBL/GenBank/DDBJ databases">
        <title>A chromosomal length assembly of Cordylochernes scorpioides.</title>
        <authorList>
            <person name="Zeh D."/>
            <person name="Zeh J."/>
        </authorList>
    </citation>
    <scope>NUCLEOTIDE SEQUENCE [LARGE SCALE GENOMIC DNA]</scope>
    <source>
        <strain evidence="2">IN4F17</strain>
        <tissue evidence="2">Whole Body</tissue>
    </source>
</reference>
<evidence type="ECO:0000313" key="2">
    <source>
        <dbReference type="EMBL" id="UYV80188.1"/>
    </source>
</evidence>
<gene>
    <name evidence="2" type="ORF">LAZ67_18001959</name>
</gene>
<dbReference type="Proteomes" id="UP001235939">
    <property type="component" value="Chromosome 18"/>
</dbReference>
<evidence type="ECO:0000313" key="3">
    <source>
        <dbReference type="Proteomes" id="UP001235939"/>
    </source>
</evidence>
<dbReference type="PANTHER" id="PTHR13422">
    <property type="entry name" value="SIN3-HDAC COMPLEX-ASSOCIATED FACTOR"/>
    <property type="match status" value="1"/>
</dbReference>
<keyword evidence="1" id="KW-0175">Coiled coil</keyword>
<dbReference type="EMBL" id="CP092880">
    <property type="protein sequence ID" value="UYV80188.1"/>
    <property type="molecule type" value="Genomic_DNA"/>
</dbReference>
<dbReference type="Pfam" id="PF15396">
    <property type="entry name" value="FAM60A"/>
    <property type="match status" value="1"/>
</dbReference>
<accession>A0ABY6LJZ5</accession>
<sequence length="483" mass="55858">METSEAYYWTQQQQKVDMDPEQQIYTPKIENIAVIEMYRTSEAYYWTQQKQKVDMDPGQQLYTPKIENIAVIEMPEVGTSEHGRIIAECRIGEMSTFMQTLKFKNKEGCCICGTKSSSSRFTHSDRYCHTFSSVFVILNNSPRTNYICNACVLIIKRAHKKEYEHKTWPHVVNSKLRLNVGRRGRRKGRPSAKPSDEETTALMKDPFVIGLQERVPEKQVSDFYSIIPLGPLHIGLPSPSGENPSYYGRGKGKAPLRRYSDHSYGLPYKKDPRRKMASQASAFVEDPFGPSTSKGPMIPMRTKASLKTVFRQDYNDDDDEEEEEDLYPNECKKEFQSTICATDFVYTSNPEHPVTYHLDILLTDWLPGEGVLCSACQYRVDVLEFPKCLTAEFCAKLGLPHPEAPATSPQSSLIGEVEKTIENMRDQIMEHSKKEERKRNEAFEMLTWRKLFKLQWTDKKKQVEFQICKQRLTYFGHIIRVNR</sequence>
<protein>
    <submittedName>
        <fullName evidence="2">FAM60A</fullName>
    </submittedName>
</protein>
<organism evidence="2 3">
    <name type="scientific">Cordylochernes scorpioides</name>
    <dbReference type="NCBI Taxonomy" id="51811"/>
    <lineage>
        <taxon>Eukaryota</taxon>
        <taxon>Metazoa</taxon>
        <taxon>Ecdysozoa</taxon>
        <taxon>Arthropoda</taxon>
        <taxon>Chelicerata</taxon>
        <taxon>Arachnida</taxon>
        <taxon>Pseudoscorpiones</taxon>
        <taxon>Cheliferoidea</taxon>
        <taxon>Chernetidae</taxon>
        <taxon>Cordylochernes</taxon>
    </lineage>
</organism>
<proteinExistence type="predicted"/>
<name>A0ABY6LJZ5_9ARAC</name>